<feature type="domain" description="Fe2OG dioxygenase" evidence="4">
    <location>
        <begin position="213"/>
        <end position="312"/>
    </location>
</feature>
<comment type="caution">
    <text evidence="5">The sequence shown here is derived from an EMBL/GenBank/DDBJ whole genome shotgun (WGS) entry which is preliminary data.</text>
</comment>
<dbReference type="SUPFAM" id="SSF51197">
    <property type="entry name" value="Clavaminate synthase-like"/>
    <property type="match status" value="1"/>
</dbReference>
<accession>A0ABQ8HXX7</accession>
<dbReference type="PRINTS" id="PR00682">
    <property type="entry name" value="IPNSYNTHASE"/>
</dbReference>
<protein>
    <recommendedName>
        <fullName evidence="4">Fe2OG dioxygenase domain-containing protein</fullName>
    </recommendedName>
</protein>
<gene>
    <name evidence="5" type="ORF">JRO89_XS06G0124400</name>
</gene>
<dbReference type="InterPro" id="IPR027443">
    <property type="entry name" value="IPNS-like_sf"/>
</dbReference>
<evidence type="ECO:0000259" key="4">
    <source>
        <dbReference type="PROSITE" id="PS51471"/>
    </source>
</evidence>
<dbReference type="InterPro" id="IPR050231">
    <property type="entry name" value="Iron_ascorbate_oxido_reductase"/>
</dbReference>
<reference evidence="5 6" key="1">
    <citation type="submission" date="2021-02" db="EMBL/GenBank/DDBJ databases">
        <title>Plant Genome Project.</title>
        <authorList>
            <person name="Zhang R.-G."/>
        </authorList>
    </citation>
    <scope>NUCLEOTIDE SEQUENCE [LARGE SCALE GENOMIC DNA]</scope>
    <source>
        <tissue evidence="5">Leaves</tissue>
    </source>
</reference>
<keyword evidence="1 3" id="KW-0479">Metal-binding</keyword>
<sequence>MSLSMEQDKDYQKEGLVFDTSKLQKQPDLPTEFMWPQKYLVPTHQEELDAPLIDLERFMRGDGDDRATFAELVRTACSNHGFFQVINHGVDASLIQAAYEEMDAIFKLPLDKKLSIPRKPGSIEGYSGAHVHRFSDKLPWKETFSFHYHENGSEAVALDYFKSVLGQDFEDTGRVYQKYCEAMNKLSGVLFELLAVSLGVKDCLHYKKFFEGGTALMRCNVYPPCTKPEQVLGQGPHCDTTSITLLHQDQVGGLEVFFNNKWQSIRPQPDAFVINIGDTFMALSNGKYNSCVHRVLVNRERERKSLVFFVSPKDDRVVKPPEDIVSKEEPRKYPDFTWPELFDFTVKYHRADSDTLPSFVRWYQSSKTSI</sequence>
<dbReference type="InterPro" id="IPR026992">
    <property type="entry name" value="DIOX_N"/>
</dbReference>
<keyword evidence="2 3" id="KW-0408">Iron</keyword>
<dbReference type="InterPro" id="IPR044861">
    <property type="entry name" value="IPNS-like_FE2OG_OXY"/>
</dbReference>
<organism evidence="5 6">
    <name type="scientific">Xanthoceras sorbifolium</name>
    <dbReference type="NCBI Taxonomy" id="99658"/>
    <lineage>
        <taxon>Eukaryota</taxon>
        <taxon>Viridiplantae</taxon>
        <taxon>Streptophyta</taxon>
        <taxon>Embryophyta</taxon>
        <taxon>Tracheophyta</taxon>
        <taxon>Spermatophyta</taxon>
        <taxon>Magnoliopsida</taxon>
        <taxon>eudicotyledons</taxon>
        <taxon>Gunneridae</taxon>
        <taxon>Pentapetalae</taxon>
        <taxon>rosids</taxon>
        <taxon>malvids</taxon>
        <taxon>Sapindales</taxon>
        <taxon>Sapindaceae</taxon>
        <taxon>Xanthoceroideae</taxon>
        <taxon>Xanthoceras</taxon>
    </lineage>
</organism>
<dbReference type="Pfam" id="PF03171">
    <property type="entry name" value="2OG-FeII_Oxy"/>
    <property type="match status" value="1"/>
</dbReference>
<dbReference type="EMBL" id="JAFEMO010000006">
    <property type="protein sequence ID" value="KAH7569208.1"/>
    <property type="molecule type" value="Genomic_DNA"/>
</dbReference>
<evidence type="ECO:0000313" key="5">
    <source>
        <dbReference type="EMBL" id="KAH7569208.1"/>
    </source>
</evidence>
<dbReference type="PROSITE" id="PS51471">
    <property type="entry name" value="FE2OG_OXY"/>
    <property type="match status" value="1"/>
</dbReference>
<evidence type="ECO:0000256" key="3">
    <source>
        <dbReference type="RuleBase" id="RU003682"/>
    </source>
</evidence>
<dbReference type="Pfam" id="PF14226">
    <property type="entry name" value="DIOX_N"/>
    <property type="match status" value="1"/>
</dbReference>
<evidence type="ECO:0000256" key="2">
    <source>
        <dbReference type="ARBA" id="ARBA00023004"/>
    </source>
</evidence>
<evidence type="ECO:0000256" key="1">
    <source>
        <dbReference type="ARBA" id="ARBA00022723"/>
    </source>
</evidence>
<dbReference type="Gene3D" id="2.60.120.330">
    <property type="entry name" value="B-lactam Antibiotic, Isopenicillin N Synthase, Chain"/>
    <property type="match status" value="1"/>
</dbReference>
<evidence type="ECO:0000313" key="6">
    <source>
        <dbReference type="Proteomes" id="UP000827721"/>
    </source>
</evidence>
<comment type="similarity">
    <text evidence="3">Belongs to the iron/ascorbate-dependent oxidoreductase family.</text>
</comment>
<proteinExistence type="inferred from homology"/>
<keyword evidence="6" id="KW-1185">Reference proteome</keyword>
<dbReference type="PANTHER" id="PTHR47990">
    <property type="entry name" value="2-OXOGLUTARATE (2OG) AND FE(II)-DEPENDENT OXYGENASE SUPERFAMILY PROTEIN-RELATED"/>
    <property type="match status" value="1"/>
</dbReference>
<dbReference type="InterPro" id="IPR005123">
    <property type="entry name" value="Oxoglu/Fe-dep_dioxygenase_dom"/>
</dbReference>
<dbReference type="Proteomes" id="UP000827721">
    <property type="component" value="Unassembled WGS sequence"/>
</dbReference>
<keyword evidence="3" id="KW-0560">Oxidoreductase</keyword>
<name>A0ABQ8HXX7_9ROSI</name>